<organism evidence="8 9">
    <name type="scientific">Arcticibacter pallidicorallinus</name>
    <dbReference type="NCBI Taxonomy" id="1259464"/>
    <lineage>
        <taxon>Bacteria</taxon>
        <taxon>Pseudomonadati</taxon>
        <taxon>Bacteroidota</taxon>
        <taxon>Sphingobacteriia</taxon>
        <taxon>Sphingobacteriales</taxon>
        <taxon>Sphingobacteriaceae</taxon>
        <taxon>Arcticibacter</taxon>
    </lineage>
</organism>
<dbReference type="InterPro" id="IPR012944">
    <property type="entry name" value="SusD_RagB_dom"/>
</dbReference>
<dbReference type="InterPro" id="IPR011990">
    <property type="entry name" value="TPR-like_helical_dom_sf"/>
</dbReference>
<gene>
    <name evidence="8" type="ORF">B0I27_10267</name>
</gene>
<evidence type="ECO:0000313" key="9">
    <source>
        <dbReference type="Proteomes" id="UP000238034"/>
    </source>
</evidence>
<dbReference type="SUPFAM" id="SSF48452">
    <property type="entry name" value="TPR-like"/>
    <property type="match status" value="1"/>
</dbReference>
<protein>
    <submittedName>
        <fullName evidence="8">Putative outer membrane starch-binding protein</fullName>
    </submittedName>
</protein>
<dbReference type="OrthoDB" id="5694214at2"/>
<dbReference type="Gene3D" id="1.25.40.390">
    <property type="match status" value="1"/>
</dbReference>
<comment type="similarity">
    <text evidence="2">Belongs to the SusD family.</text>
</comment>
<dbReference type="Pfam" id="PF07980">
    <property type="entry name" value="SusD_RagB"/>
    <property type="match status" value="1"/>
</dbReference>
<dbReference type="EMBL" id="PVTH01000002">
    <property type="protein sequence ID" value="PRY54301.1"/>
    <property type="molecule type" value="Genomic_DNA"/>
</dbReference>
<sequence>MQTLYKILAVAGLLFSTGCKDILEETPRDRFEPGFFKTEEGVRGGLTGLYAGLRRLYGQPYYYNATETGTDEYTYGSQADGNFRAADLSGLGIPDAQNSRWDVLWNTAYSNINSSSGIITNGTEANMPAAMIAEARFFRSFSYFLLVQTFGGVPLDLGGGELAYNTAPTLSSVRNTVPEVYTKGIFPDLLQAINDLPDNPRLIGAVTKNVARLTLAKAYLTYGWWLQNPNSVPTYPETPRTDPDGRDPQFYFQKAYDLAVEGINNPGPYALQPTFYDVNLAQNDRNNEIMLWADHTESNAQYSESNITGWDGGEAQNQAVWMVTWYFHSLKASRTTGTWNPADALFRTVQAGQSYSRPWMRMAPPIDVFTKTFADKTTDSRFNGTFTTAYRGTWYLNASRASEMTLYGANFLPINQNEKVMSFLTTDPGGINYNESQATYKDGTEAGYLPGRADYVVPLDKISRNIYPGLWKLGSYRKSSDYNDDKIASSRPFNILKFSEFYFVAAEAAVKGANVQAGKTARDLINVIRGRAGKWKFDVAENVAKVEDNSAAMIASTPATIDVNYILDERSREYFGEGYRWHDLARTQKWEEYAGSYRISSVAGAAPTVVQRSLPKYLYLRPIPQGQLDRMSGDADAKAKYQNPGYD</sequence>
<dbReference type="Proteomes" id="UP000238034">
    <property type="component" value="Unassembled WGS sequence"/>
</dbReference>
<keyword evidence="5" id="KW-0998">Cell outer membrane</keyword>
<dbReference type="AlphaFoldDB" id="A0A2T0U8P3"/>
<proteinExistence type="inferred from homology"/>
<keyword evidence="4" id="KW-0472">Membrane</keyword>
<dbReference type="Pfam" id="PF14322">
    <property type="entry name" value="SusD-like_3"/>
    <property type="match status" value="1"/>
</dbReference>
<evidence type="ECO:0000313" key="8">
    <source>
        <dbReference type="EMBL" id="PRY54301.1"/>
    </source>
</evidence>
<feature type="domain" description="RagB/SusD" evidence="6">
    <location>
        <begin position="375"/>
        <end position="646"/>
    </location>
</feature>
<evidence type="ECO:0000256" key="2">
    <source>
        <dbReference type="ARBA" id="ARBA00006275"/>
    </source>
</evidence>
<evidence type="ECO:0000256" key="3">
    <source>
        <dbReference type="ARBA" id="ARBA00022729"/>
    </source>
</evidence>
<keyword evidence="9" id="KW-1185">Reference proteome</keyword>
<comment type="subcellular location">
    <subcellularLocation>
        <location evidence="1">Cell outer membrane</location>
    </subcellularLocation>
</comment>
<keyword evidence="3" id="KW-0732">Signal</keyword>
<dbReference type="InterPro" id="IPR033985">
    <property type="entry name" value="SusD-like_N"/>
</dbReference>
<evidence type="ECO:0000256" key="5">
    <source>
        <dbReference type="ARBA" id="ARBA00023237"/>
    </source>
</evidence>
<comment type="caution">
    <text evidence="8">The sequence shown here is derived from an EMBL/GenBank/DDBJ whole genome shotgun (WGS) entry which is preliminary data.</text>
</comment>
<dbReference type="PROSITE" id="PS51257">
    <property type="entry name" value="PROKAR_LIPOPROTEIN"/>
    <property type="match status" value="1"/>
</dbReference>
<evidence type="ECO:0000256" key="4">
    <source>
        <dbReference type="ARBA" id="ARBA00023136"/>
    </source>
</evidence>
<dbReference type="RefSeq" id="WP_106291391.1">
    <property type="nucleotide sequence ID" value="NZ_PVTH01000002.1"/>
</dbReference>
<evidence type="ECO:0000259" key="6">
    <source>
        <dbReference type="Pfam" id="PF07980"/>
    </source>
</evidence>
<evidence type="ECO:0000259" key="7">
    <source>
        <dbReference type="Pfam" id="PF14322"/>
    </source>
</evidence>
<dbReference type="GO" id="GO:0009279">
    <property type="term" value="C:cell outer membrane"/>
    <property type="evidence" value="ECO:0007669"/>
    <property type="project" value="UniProtKB-SubCell"/>
</dbReference>
<evidence type="ECO:0000256" key="1">
    <source>
        <dbReference type="ARBA" id="ARBA00004442"/>
    </source>
</evidence>
<reference evidence="8 9" key="1">
    <citation type="submission" date="2018-03" db="EMBL/GenBank/DDBJ databases">
        <title>Genomic Encyclopedia of Type Strains, Phase III (KMG-III): the genomes of soil and plant-associated and newly described type strains.</title>
        <authorList>
            <person name="Whitman W."/>
        </authorList>
    </citation>
    <scope>NUCLEOTIDE SEQUENCE [LARGE SCALE GENOMIC DNA]</scope>
    <source>
        <strain evidence="8 9">CGMCC 1.9313</strain>
    </source>
</reference>
<feature type="domain" description="SusD-like N-terminal" evidence="7">
    <location>
        <begin position="97"/>
        <end position="220"/>
    </location>
</feature>
<accession>A0A2T0U8P3</accession>
<name>A0A2T0U8P3_9SPHI</name>